<dbReference type="GO" id="GO:0046872">
    <property type="term" value="F:metal ion binding"/>
    <property type="evidence" value="ECO:0007669"/>
    <property type="project" value="UniProtKB-KW"/>
</dbReference>
<sequence length="245" mass="26194">MSEDNTLNTAAESVAPAPEAAGASAEGGAAPKKPRSKKRAAIVAAVCVAVVAVAGVGFWQWHETPSFCNAICHAPQDPINATYDGVPGQAGVDKWGNAVADMGDLLVVSHKQAGLTCMSCHEPTLGQQLTEGMHWVQGAYEYPLNERSLEDLNHYLQKDDPASFCLNESCHNMTRENLADATAGLGERNPHVTKPRHEELQCSDCHKSHRQSVNACSRCHDDAPVPEGWLSAEEAAGLDAGNFPW</sequence>
<evidence type="ECO:0000256" key="5">
    <source>
        <dbReference type="ARBA" id="ARBA00022982"/>
    </source>
</evidence>
<accession>A0A4T9TKH5</accession>
<keyword evidence="6" id="KW-0408">Iron</keyword>
<keyword evidence="3" id="KW-0349">Heme</keyword>
<evidence type="ECO:0000259" key="9">
    <source>
        <dbReference type="Pfam" id="PF14537"/>
    </source>
</evidence>
<proteinExistence type="predicted"/>
<feature type="compositionally biased region" description="Low complexity" evidence="7">
    <location>
        <begin position="10"/>
        <end position="31"/>
    </location>
</feature>
<dbReference type="SUPFAM" id="SSF48695">
    <property type="entry name" value="Multiheme cytochromes"/>
    <property type="match status" value="1"/>
</dbReference>
<keyword evidence="8" id="KW-0812">Transmembrane</keyword>
<evidence type="ECO:0000313" key="10">
    <source>
        <dbReference type="EMBL" id="TJW12463.1"/>
    </source>
</evidence>
<organism evidence="10 11">
    <name type="scientific">Parvibacter caecicola</name>
    <dbReference type="NCBI Taxonomy" id="747645"/>
    <lineage>
        <taxon>Bacteria</taxon>
        <taxon>Bacillati</taxon>
        <taxon>Actinomycetota</taxon>
        <taxon>Coriobacteriia</taxon>
        <taxon>Coriobacteriales</taxon>
        <taxon>Coriobacteriaceae</taxon>
        <taxon>Parvibacter</taxon>
    </lineage>
</organism>
<evidence type="ECO:0000256" key="2">
    <source>
        <dbReference type="ARBA" id="ARBA00022448"/>
    </source>
</evidence>
<evidence type="ECO:0000256" key="8">
    <source>
        <dbReference type="SAM" id="Phobius"/>
    </source>
</evidence>
<keyword evidence="8" id="KW-1133">Transmembrane helix</keyword>
<evidence type="ECO:0000256" key="6">
    <source>
        <dbReference type="ARBA" id="ARBA00023004"/>
    </source>
</evidence>
<comment type="subcellular location">
    <subcellularLocation>
        <location evidence="1">Cell envelope</location>
    </subcellularLocation>
</comment>
<evidence type="ECO:0000313" key="11">
    <source>
        <dbReference type="Proteomes" id="UP000309454"/>
    </source>
</evidence>
<feature type="transmembrane region" description="Helical" evidence="8">
    <location>
        <begin position="40"/>
        <end position="61"/>
    </location>
</feature>
<name>A0A4T9TKH5_9ACTN</name>
<feature type="domain" description="Tetrahaem cytochrome" evidence="9">
    <location>
        <begin position="110"/>
        <end position="221"/>
    </location>
</feature>
<dbReference type="Proteomes" id="UP000309454">
    <property type="component" value="Unassembled WGS sequence"/>
</dbReference>
<dbReference type="InterPro" id="IPR036280">
    <property type="entry name" value="Multihaem_cyt_sf"/>
</dbReference>
<dbReference type="Gene3D" id="1.10.1130.10">
    <property type="entry name" value="Flavocytochrome C3, Chain A"/>
    <property type="match status" value="1"/>
</dbReference>
<dbReference type="RefSeq" id="WP_136845327.1">
    <property type="nucleotide sequence ID" value="NZ_CAOKAH010000005.1"/>
</dbReference>
<keyword evidence="4" id="KW-0479">Metal-binding</keyword>
<dbReference type="OrthoDB" id="5397337at2"/>
<dbReference type="GO" id="GO:0030313">
    <property type="term" value="C:cell envelope"/>
    <property type="evidence" value="ECO:0007669"/>
    <property type="project" value="UniProtKB-SubCell"/>
</dbReference>
<dbReference type="InterPro" id="IPR012286">
    <property type="entry name" value="Tetrahaem_cytochrome"/>
</dbReference>
<dbReference type="AlphaFoldDB" id="A0A4T9TKH5"/>
<evidence type="ECO:0000256" key="7">
    <source>
        <dbReference type="SAM" id="MobiDB-lite"/>
    </source>
</evidence>
<evidence type="ECO:0000256" key="1">
    <source>
        <dbReference type="ARBA" id="ARBA00004196"/>
    </source>
</evidence>
<reference evidence="10 11" key="1">
    <citation type="submission" date="2019-04" db="EMBL/GenBank/DDBJ databases">
        <title>Microbes associate with the intestines of laboratory mice.</title>
        <authorList>
            <person name="Navarre W."/>
            <person name="Wong E."/>
            <person name="Huang K.C."/>
            <person name="Tropini C."/>
            <person name="Ng K."/>
            <person name="Yu B."/>
        </authorList>
    </citation>
    <scope>NUCLEOTIDE SEQUENCE [LARGE SCALE GENOMIC DNA]</scope>
    <source>
        <strain evidence="10 11">NM48_B13</strain>
    </source>
</reference>
<evidence type="ECO:0000256" key="4">
    <source>
        <dbReference type="ARBA" id="ARBA00022723"/>
    </source>
</evidence>
<protein>
    <submittedName>
        <fullName evidence="10">Salivary glue protein Sgs-3</fullName>
    </submittedName>
</protein>
<feature type="region of interest" description="Disordered" evidence="7">
    <location>
        <begin position="1"/>
        <end position="34"/>
    </location>
</feature>
<comment type="caution">
    <text evidence="10">The sequence shown here is derived from an EMBL/GenBank/DDBJ whole genome shotgun (WGS) entry which is preliminary data.</text>
</comment>
<dbReference type="Pfam" id="PF14537">
    <property type="entry name" value="Cytochrom_c3_2"/>
    <property type="match status" value="1"/>
</dbReference>
<dbReference type="EMBL" id="SSTM01000001">
    <property type="protein sequence ID" value="TJW12463.1"/>
    <property type="molecule type" value="Genomic_DNA"/>
</dbReference>
<keyword evidence="5" id="KW-0249">Electron transport</keyword>
<keyword evidence="2" id="KW-0813">Transport</keyword>
<evidence type="ECO:0000256" key="3">
    <source>
        <dbReference type="ARBA" id="ARBA00022617"/>
    </source>
</evidence>
<keyword evidence="8" id="KW-0472">Membrane</keyword>
<gene>
    <name evidence="10" type="ORF">E5982_02390</name>
</gene>
<keyword evidence="11" id="KW-1185">Reference proteome</keyword>